<dbReference type="PROSITE" id="PS50005">
    <property type="entry name" value="TPR"/>
    <property type="match status" value="1"/>
</dbReference>
<feature type="non-terminal residue" evidence="5">
    <location>
        <position position="421"/>
    </location>
</feature>
<name>B9THL0_RICCO</name>
<dbReference type="EMBL" id="EQ981651">
    <property type="protein sequence ID" value="EEF24654.1"/>
    <property type="molecule type" value="Genomic_DNA"/>
</dbReference>
<dbReference type="GO" id="GO:0016740">
    <property type="term" value="F:transferase activity"/>
    <property type="evidence" value="ECO:0007669"/>
    <property type="project" value="UniProtKB-KW"/>
</dbReference>
<feature type="non-terminal residue" evidence="5">
    <location>
        <position position="1"/>
    </location>
</feature>
<evidence type="ECO:0000256" key="2">
    <source>
        <dbReference type="ARBA" id="ARBA00038210"/>
    </source>
</evidence>
<feature type="domain" description="Cytochrome c-type biogenesis protein H TPR" evidence="4">
    <location>
        <begin position="232"/>
        <end position="330"/>
    </location>
</feature>
<keyword evidence="5" id="KW-0808">Transferase</keyword>
<evidence type="ECO:0000259" key="4">
    <source>
        <dbReference type="Pfam" id="PF23914"/>
    </source>
</evidence>
<keyword evidence="6" id="KW-1185">Reference proteome</keyword>
<feature type="repeat" description="TPR" evidence="3">
    <location>
        <begin position="240"/>
        <end position="273"/>
    </location>
</feature>
<evidence type="ECO:0000313" key="6">
    <source>
        <dbReference type="Proteomes" id="UP000008311"/>
    </source>
</evidence>
<dbReference type="PANTHER" id="PTHR12558">
    <property type="entry name" value="CELL DIVISION CYCLE 16,23,27"/>
    <property type="match status" value="1"/>
</dbReference>
<dbReference type="Proteomes" id="UP000008311">
    <property type="component" value="Unassembled WGS sequence"/>
</dbReference>
<dbReference type="Gene3D" id="1.25.40.10">
    <property type="entry name" value="Tetratricopeptide repeat domain"/>
    <property type="match status" value="2"/>
</dbReference>
<dbReference type="InterPro" id="IPR056413">
    <property type="entry name" value="TPR_CcmH_CycH"/>
</dbReference>
<organism evidence="5 6">
    <name type="scientific">Ricinus communis</name>
    <name type="common">Castor bean</name>
    <dbReference type="NCBI Taxonomy" id="3988"/>
    <lineage>
        <taxon>Eukaryota</taxon>
        <taxon>Viridiplantae</taxon>
        <taxon>Streptophyta</taxon>
        <taxon>Embryophyta</taxon>
        <taxon>Tracheophyta</taxon>
        <taxon>Spermatophyta</taxon>
        <taxon>Magnoliopsida</taxon>
        <taxon>eudicotyledons</taxon>
        <taxon>Gunneridae</taxon>
        <taxon>Pentapetalae</taxon>
        <taxon>rosids</taxon>
        <taxon>fabids</taxon>
        <taxon>Malpighiales</taxon>
        <taxon>Euphorbiaceae</taxon>
        <taxon>Acalyphoideae</taxon>
        <taxon>Acalypheae</taxon>
        <taxon>Ricinus</taxon>
    </lineage>
</organism>
<dbReference type="AlphaFoldDB" id="B9THL0"/>
<dbReference type="InParanoid" id="B9THL0"/>
<dbReference type="InterPro" id="IPR019734">
    <property type="entry name" value="TPR_rpt"/>
</dbReference>
<keyword evidence="1 3" id="KW-0802">TPR repeat</keyword>
<dbReference type="Pfam" id="PF23914">
    <property type="entry name" value="TPR_CcmH_CycH"/>
    <property type="match status" value="1"/>
</dbReference>
<reference evidence="6" key="1">
    <citation type="journal article" date="2010" name="Nat. Biotechnol.">
        <title>Draft genome sequence of the oilseed species Ricinus communis.</title>
        <authorList>
            <person name="Chan A.P."/>
            <person name="Crabtree J."/>
            <person name="Zhao Q."/>
            <person name="Lorenzi H."/>
            <person name="Orvis J."/>
            <person name="Puiu D."/>
            <person name="Melake-Berhan A."/>
            <person name="Jones K.M."/>
            <person name="Redman J."/>
            <person name="Chen G."/>
            <person name="Cahoon E.B."/>
            <person name="Gedil M."/>
            <person name="Stanke M."/>
            <person name="Haas B.J."/>
            <person name="Wortman J.R."/>
            <person name="Fraser-Liggett C.M."/>
            <person name="Ravel J."/>
            <person name="Rabinowicz P.D."/>
        </authorList>
    </citation>
    <scope>NUCLEOTIDE SEQUENCE [LARGE SCALE GENOMIC DNA]</scope>
    <source>
        <strain evidence="6">cv. Hale</strain>
    </source>
</reference>
<dbReference type="STRING" id="3988.B9THL0"/>
<evidence type="ECO:0000313" key="5">
    <source>
        <dbReference type="EMBL" id="EEF24654.1"/>
    </source>
</evidence>
<protein>
    <submittedName>
        <fullName evidence="5">O-linked n-acetylglucosamine transferase, ogt, putative</fullName>
    </submittedName>
</protein>
<sequence>KGEVLQRLVTTLTKLGRSNEALVYAKTLSEANPQGTMLQDKFKQGVELFQAGKLDEAEAILQEVYNESHNESVGALIGMIRYARNDLKGAAEYLSSNVDPEVASDSAMTALAATQLRLSQPEKLLEIFDARARANLKDPGLKTLVGIALLQTGQTAEGEKLVTEARTAHPENSLIQGTIARYYLLSAQTDRAIETLQAAIKAKPDASLSRLLIAAYAGAGKADQALGVAQQQAKESPAKAESWWLLGRTALQLQQLDQAEPALQNALKQDPAFQPAQLDLAQVYIRRKQPEKAAAVYKAVLQKNNDAIAALKGMTVVFAMQGANPSAIESQLLSLSKSDSARAVLGEFYLRRQQFEDADRLLKPLPQGDGTSYPDQLKQLLALTSAGRALQARDFTGARNRIVEGLKVNPRNADLLILLAR</sequence>
<comment type="similarity">
    <text evidence="2">Belongs to the APC3/CDC27 family.</text>
</comment>
<dbReference type="SUPFAM" id="SSF48452">
    <property type="entry name" value="TPR-like"/>
    <property type="match status" value="1"/>
</dbReference>
<proteinExistence type="inferred from homology"/>
<dbReference type="Pfam" id="PF14559">
    <property type="entry name" value="TPR_19"/>
    <property type="match status" value="1"/>
</dbReference>
<gene>
    <name evidence="5" type="ORF">RCOM_1826600</name>
</gene>
<dbReference type="PANTHER" id="PTHR12558:SF13">
    <property type="entry name" value="CELL DIVISION CYCLE PROTEIN 27 HOMOLOG"/>
    <property type="match status" value="1"/>
</dbReference>
<evidence type="ECO:0000256" key="1">
    <source>
        <dbReference type="ARBA" id="ARBA00022803"/>
    </source>
</evidence>
<evidence type="ECO:0000256" key="3">
    <source>
        <dbReference type="PROSITE-ProRule" id="PRU00339"/>
    </source>
</evidence>
<dbReference type="InterPro" id="IPR011990">
    <property type="entry name" value="TPR-like_helical_dom_sf"/>
</dbReference>
<accession>B9THL0</accession>
<dbReference type="SMART" id="SM00028">
    <property type="entry name" value="TPR"/>
    <property type="match status" value="6"/>
</dbReference>